<sequence length="58" mass="6218">MVKTMGDGLLLEFPSVVDATRCAIEVQEGMAARNADVADDRRVSFRVGINLGDIIIAP</sequence>
<dbReference type="SUPFAM" id="SSF55073">
    <property type="entry name" value="Nucleotide cyclase"/>
    <property type="match status" value="1"/>
</dbReference>
<organism evidence="1">
    <name type="scientific">marine metagenome</name>
    <dbReference type="NCBI Taxonomy" id="408172"/>
    <lineage>
        <taxon>unclassified sequences</taxon>
        <taxon>metagenomes</taxon>
        <taxon>ecological metagenomes</taxon>
    </lineage>
</organism>
<evidence type="ECO:0000313" key="1">
    <source>
        <dbReference type="EMBL" id="SVC61239.1"/>
    </source>
</evidence>
<evidence type="ECO:0008006" key="2">
    <source>
        <dbReference type="Google" id="ProtNLM"/>
    </source>
</evidence>
<accession>A0A382NJ64</accession>
<dbReference type="Gene3D" id="3.30.70.1230">
    <property type="entry name" value="Nucleotide cyclase"/>
    <property type="match status" value="1"/>
</dbReference>
<protein>
    <recommendedName>
        <fullName evidence="2">Guanylate cyclase domain-containing protein</fullName>
    </recommendedName>
</protein>
<dbReference type="InterPro" id="IPR029787">
    <property type="entry name" value="Nucleotide_cyclase"/>
</dbReference>
<dbReference type="AlphaFoldDB" id="A0A382NJ64"/>
<reference evidence="1" key="1">
    <citation type="submission" date="2018-05" db="EMBL/GenBank/DDBJ databases">
        <authorList>
            <person name="Lanie J.A."/>
            <person name="Ng W.-L."/>
            <person name="Kazmierczak K.M."/>
            <person name="Andrzejewski T.M."/>
            <person name="Davidsen T.M."/>
            <person name="Wayne K.J."/>
            <person name="Tettelin H."/>
            <person name="Glass J.I."/>
            <person name="Rusch D."/>
            <person name="Podicherti R."/>
            <person name="Tsui H.-C.T."/>
            <person name="Winkler M.E."/>
        </authorList>
    </citation>
    <scope>NUCLEOTIDE SEQUENCE</scope>
</reference>
<name>A0A382NJ64_9ZZZZ</name>
<proteinExistence type="predicted"/>
<gene>
    <name evidence="1" type="ORF">METZ01_LOCUS314093</name>
</gene>
<dbReference type="EMBL" id="UINC01100858">
    <property type="protein sequence ID" value="SVC61239.1"/>
    <property type="molecule type" value="Genomic_DNA"/>
</dbReference>